<evidence type="ECO:0000259" key="2">
    <source>
        <dbReference type="Pfam" id="PF05347"/>
    </source>
</evidence>
<sequence length="338" mass="40101">MQLQHAVPSPSSQSLAFRSNLAKLISPLKRVKPSVPFWQLGAHRVPTLWGLYRGLLRAAPSDNIRHRIQVAFRKNRHLTGIEKTKKELVKGHKWLKTFQHANSGDVKKQALLTRYDRFIEMKIEKEDWKQTIREEFEWLNRLRNRSILTGSFIHPTAYNPPLPRLKPQPPAISGMIVTRMESQNRRHERIEALEEMKNLIREESFFEQQNRHFRQYSGTSYHEWIGPLESARKEIVQTNRGVMKRMLKPFPQALLDQVREARRNKTANKTKERERERRGEVLKRTLERRRKGLPAPIWDKLPERNEEGAIDYDTERFRGWIRRGIEEEERVEAEGAEE</sequence>
<feature type="domain" description="Complex 1 LYR protein" evidence="2">
    <location>
        <begin position="51"/>
        <end position="95"/>
    </location>
</feature>
<dbReference type="InterPro" id="IPR008011">
    <property type="entry name" value="Complex1_LYR_dom"/>
</dbReference>
<gene>
    <name evidence="3" type="ORF">D9758_001396</name>
</gene>
<evidence type="ECO:0000313" key="4">
    <source>
        <dbReference type="Proteomes" id="UP000559256"/>
    </source>
</evidence>
<evidence type="ECO:0000256" key="1">
    <source>
        <dbReference type="SAM" id="MobiDB-lite"/>
    </source>
</evidence>
<comment type="caution">
    <text evidence="3">The sequence shown here is derived from an EMBL/GenBank/DDBJ whole genome shotgun (WGS) entry which is preliminary data.</text>
</comment>
<name>A0A8H5LUG4_9AGAR</name>
<reference evidence="3 4" key="1">
    <citation type="journal article" date="2020" name="ISME J.">
        <title>Uncovering the hidden diversity of litter-decomposition mechanisms in mushroom-forming fungi.</title>
        <authorList>
            <person name="Floudas D."/>
            <person name="Bentzer J."/>
            <person name="Ahren D."/>
            <person name="Johansson T."/>
            <person name="Persson P."/>
            <person name="Tunlid A."/>
        </authorList>
    </citation>
    <scope>NUCLEOTIDE SEQUENCE [LARGE SCALE GENOMIC DNA]</scope>
    <source>
        <strain evidence="3 4">CBS 291.85</strain>
    </source>
</reference>
<keyword evidence="4" id="KW-1185">Reference proteome</keyword>
<dbReference type="OrthoDB" id="2571149at2759"/>
<dbReference type="Pfam" id="PF05347">
    <property type="entry name" value="Complex1_LYR"/>
    <property type="match status" value="1"/>
</dbReference>
<organism evidence="3 4">
    <name type="scientific">Tetrapyrgos nigripes</name>
    <dbReference type="NCBI Taxonomy" id="182062"/>
    <lineage>
        <taxon>Eukaryota</taxon>
        <taxon>Fungi</taxon>
        <taxon>Dikarya</taxon>
        <taxon>Basidiomycota</taxon>
        <taxon>Agaricomycotina</taxon>
        <taxon>Agaricomycetes</taxon>
        <taxon>Agaricomycetidae</taxon>
        <taxon>Agaricales</taxon>
        <taxon>Marasmiineae</taxon>
        <taxon>Marasmiaceae</taxon>
        <taxon>Tetrapyrgos</taxon>
    </lineage>
</organism>
<evidence type="ECO:0000313" key="3">
    <source>
        <dbReference type="EMBL" id="KAF5369849.1"/>
    </source>
</evidence>
<dbReference type="EMBL" id="JAACJM010000012">
    <property type="protein sequence ID" value="KAF5369849.1"/>
    <property type="molecule type" value="Genomic_DNA"/>
</dbReference>
<dbReference type="Proteomes" id="UP000559256">
    <property type="component" value="Unassembled WGS sequence"/>
</dbReference>
<dbReference type="CDD" id="cd20251">
    <property type="entry name" value="Complex1_LYR_SF"/>
    <property type="match status" value="1"/>
</dbReference>
<accession>A0A8H5LUG4</accession>
<dbReference type="AlphaFoldDB" id="A0A8H5LUG4"/>
<feature type="region of interest" description="Disordered" evidence="1">
    <location>
        <begin position="262"/>
        <end position="281"/>
    </location>
</feature>
<proteinExistence type="predicted"/>
<protein>
    <recommendedName>
        <fullName evidence="2">Complex 1 LYR protein domain-containing protein</fullName>
    </recommendedName>
</protein>